<organism evidence="1 2">
    <name type="scientific">Pistacia atlantica</name>
    <dbReference type="NCBI Taxonomy" id="434234"/>
    <lineage>
        <taxon>Eukaryota</taxon>
        <taxon>Viridiplantae</taxon>
        <taxon>Streptophyta</taxon>
        <taxon>Embryophyta</taxon>
        <taxon>Tracheophyta</taxon>
        <taxon>Spermatophyta</taxon>
        <taxon>Magnoliopsida</taxon>
        <taxon>eudicotyledons</taxon>
        <taxon>Gunneridae</taxon>
        <taxon>Pentapetalae</taxon>
        <taxon>rosids</taxon>
        <taxon>malvids</taxon>
        <taxon>Sapindales</taxon>
        <taxon>Anacardiaceae</taxon>
        <taxon>Pistacia</taxon>
    </lineage>
</organism>
<dbReference type="EMBL" id="CM047902">
    <property type="protein sequence ID" value="KAJ0095230.1"/>
    <property type="molecule type" value="Genomic_DNA"/>
</dbReference>
<sequence length="162" mass="18384">MALSGQMKADVELKTPADKVFEFYTLTPYHMAKASPKYVQSVDLLEGQWGKEGCVYNWNFLLDGKTAFNMVKVAIDDKNKSASYKTIEGTLLKMFKSFKCCIEVTPRDEGCVLHWTLEYEKLNTNVEDPKAMLHVLVDTCKDFDAHLTQQANTQSSPQLQCN</sequence>
<evidence type="ECO:0000313" key="1">
    <source>
        <dbReference type="EMBL" id="KAJ0095230.1"/>
    </source>
</evidence>
<proteinExistence type="predicted"/>
<gene>
    <name evidence="1" type="ORF">Patl1_15449</name>
</gene>
<comment type="caution">
    <text evidence="1">The sequence shown here is derived from an EMBL/GenBank/DDBJ whole genome shotgun (WGS) entry which is preliminary data.</text>
</comment>
<accession>A0ACC1B8H3</accession>
<reference evidence="2" key="1">
    <citation type="journal article" date="2023" name="G3 (Bethesda)">
        <title>Genome assembly and association tests identify interacting loci associated with vigor, precocity, and sex in interspecific pistachio rootstocks.</title>
        <authorList>
            <person name="Palmer W."/>
            <person name="Jacygrad E."/>
            <person name="Sagayaradj S."/>
            <person name="Cavanaugh K."/>
            <person name="Han R."/>
            <person name="Bertier L."/>
            <person name="Beede B."/>
            <person name="Kafkas S."/>
            <person name="Golino D."/>
            <person name="Preece J."/>
            <person name="Michelmore R."/>
        </authorList>
    </citation>
    <scope>NUCLEOTIDE SEQUENCE [LARGE SCALE GENOMIC DNA]</scope>
</reference>
<evidence type="ECO:0000313" key="2">
    <source>
        <dbReference type="Proteomes" id="UP001164250"/>
    </source>
</evidence>
<name>A0ACC1B8H3_9ROSI</name>
<protein>
    <submittedName>
        <fullName evidence="1">Uncharacterized protein</fullName>
    </submittedName>
</protein>
<keyword evidence="2" id="KW-1185">Reference proteome</keyword>
<dbReference type="Proteomes" id="UP001164250">
    <property type="component" value="Chromosome 6"/>
</dbReference>